<protein>
    <submittedName>
        <fullName evidence="1">Uncharacterized protein</fullName>
    </submittedName>
</protein>
<gene>
    <name evidence="1" type="ORF">OA50_02373</name>
</gene>
<comment type="caution">
    <text evidence="1">The sequence shown here is derived from an EMBL/GenBank/DDBJ whole genome shotgun (WGS) entry which is preliminary data.</text>
</comment>
<dbReference type="AlphaFoldDB" id="A0A0B3RNS7"/>
<accession>A0A0B3RNS7</accession>
<evidence type="ECO:0000313" key="1">
    <source>
        <dbReference type="EMBL" id="KHQ52830.1"/>
    </source>
</evidence>
<keyword evidence="2" id="KW-1185">Reference proteome</keyword>
<sequence length="37" mass="4069">MGADAELGLRLFADELVLRVIPKVCPVASEMRDRAEP</sequence>
<name>A0A0B3RNS7_9RHOB</name>
<evidence type="ECO:0000313" key="2">
    <source>
        <dbReference type="Proteomes" id="UP000030960"/>
    </source>
</evidence>
<proteinExistence type="predicted"/>
<reference evidence="1 2" key="1">
    <citation type="submission" date="2014-10" db="EMBL/GenBank/DDBJ databases">
        <title>Genome sequence of Ponticoccus sp. strain UMTAT08 isolated from clonal culture of toxic dinoflagellate Alexandrium tamiyavanichii.</title>
        <authorList>
            <person name="Gan H.Y."/>
            <person name="Muhd D.-D."/>
            <person name="Mohd Noor M.E."/>
            <person name="Yeong Y.S."/>
            <person name="Usup G."/>
        </authorList>
    </citation>
    <scope>NUCLEOTIDE SEQUENCE [LARGE SCALE GENOMIC DNA]</scope>
    <source>
        <strain evidence="1 2">UMTAT08</strain>
    </source>
</reference>
<dbReference type="Proteomes" id="UP000030960">
    <property type="component" value="Unassembled WGS sequence"/>
</dbReference>
<dbReference type="STRING" id="561184.SAMN05216376_1179"/>
<organism evidence="1 2">
    <name type="scientific">Mameliella alba</name>
    <dbReference type="NCBI Taxonomy" id="561184"/>
    <lineage>
        <taxon>Bacteria</taxon>
        <taxon>Pseudomonadati</taxon>
        <taxon>Pseudomonadota</taxon>
        <taxon>Alphaproteobacteria</taxon>
        <taxon>Rhodobacterales</taxon>
        <taxon>Roseobacteraceae</taxon>
        <taxon>Mameliella</taxon>
    </lineage>
</organism>
<dbReference type="EMBL" id="JSUQ01000009">
    <property type="protein sequence ID" value="KHQ52830.1"/>
    <property type="molecule type" value="Genomic_DNA"/>
</dbReference>